<proteinExistence type="predicted"/>
<feature type="domain" description="DUF4283" evidence="1">
    <location>
        <begin position="80"/>
        <end position="126"/>
    </location>
</feature>
<accession>A0A498KP80</accession>
<reference evidence="2 3" key="1">
    <citation type="submission" date="2018-10" db="EMBL/GenBank/DDBJ databases">
        <title>A high-quality apple genome assembly.</title>
        <authorList>
            <person name="Hu J."/>
        </authorList>
    </citation>
    <scope>NUCLEOTIDE SEQUENCE [LARGE SCALE GENOMIC DNA]</scope>
    <source>
        <strain evidence="3">cv. HFTH1</strain>
        <tissue evidence="2">Young leaf</tissue>
    </source>
</reference>
<protein>
    <recommendedName>
        <fullName evidence="1">DUF4283 domain-containing protein</fullName>
    </recommendedName>
</protein>
<dbReference type="Proteomes" id="UP000290289">
    <property type="component" value="Chromosome 1"/>
</dbReference>
<dbReference type="EMBL" id="RDQH01000327">
    <property type="protein sequence ID" value="RXI09397.1"/>
    <property type="molecule type" value="Genomic_DNA"/>
</dbReference>
<dbReference type="Pfam" id="PF14111">
    <property type="entry name" value="DUF4283"/>
    <property type="match status" value="1"/>
</dbReference>
<dbReference type="InterPro" id="IPR025558">
    <property type="entry name" value="DUF4283"/>
</dbReference>
<organism evidence="2 3">
    <name type="scientific">Malus domestica</name>
    <name type="common">Apple</name>
    <name type="synonym">Pyrus malus</name>
    <dbReference type="NCBI Taxonomy" id="3750"/>
    <lineage>
        <taxon>Eukaryota</taxon>
        <taxon>Viridiplantae</taxon>
        <taxon>Streptophyta</taxon>
        <taxon>Embryophyta</taxon>
        <taxon>Tracheophyta</taxon>
        <taxon>Spermatophyta</taxon>
        <taxon>Magnoliopsida</taxon>
        <taxon>eudicotyledons</taxon>
        <taxon>Gunneridae</taxon>
        <taxon>Pentapetalae</taxon>
        <taxon>rosids</taxon>
        <taxon>fabids</taxon>
        <taxon>Rosales</taxon>
        <taxon>Rosaceae</taxon>
        <taxon>Amygdaloideae</taxon>
        <taxon>Maleae</taxon>
        <taxon>Malus</taxon>
    </lineage>
</organism>
<dbReference type="AlphaFoldDB" id="A0A498KP80"/>
<evidence type="ECO:0000259" key="1">
    <source>
        <dbReference type="Pfam" id="PF14111"/>
    </source>
</evidence>
<comment type="caution">
    <text evidence="2">The sequence shown here is derived from an EMBL/GenBank/DDBJ whole genome shotgun (WGS) entry which is preliminary data.</text>
</comment>
<sequence>MLKLHSWANPFPLPNSGEGLVVIRNDNCMFKFERGVIVVDTDVVSTANVEHIKRLCTKPKSAEVIQTELTLSFGEVVKNPFFIDHFGWSWFALKFIDEDERENVVEGHLWFVMGQIFHLQRWTTDFRESDPIFYLRLNILKTITKPIDDLVRLHDPCINSLNGMAIRALMEVVVRLPLKHLCGEWRQRAANLPQL</sequence>
<evidence type="ECO:0000313" key="3">
    <source>
        <dbReference type="Proteomes" id="UP000290289"/>
    </source>
</evidence>
<evidence type="ECO:0000313" key="2">
    <source>
        <dbReference type="EMBL" id="RXI09397.1"/>
    </source>
</evidence>
<gene>
    <name evidence="2" type="ORF">DVH24_034014</name>
</gene>
<keyword evidence="3" id="KW-1185">Reference proteome</keyword>
<name>A0A498KP80_MALDO</name>